<name>A0A4Y7LFV1_PAPSO</name>
<dbReference type="EMBL" id="CM010725">
    <property type="protein sequence ID" value="RZC83520.1"/>
    <property type="molecule type" value="Genomic_DNA"/>
</dbReference>
<dbReference type="Gramene" id="RZC83520">
    <property type="protein sequence ID" value="RZC83520"/>
    <property type="gene ID" value="C5167_046305"/>
</dbReference>
<evidence type="ECO:0000313" key="1">
    <source>
        <dbReference type="EMBL" id="RZC83520.1"/>
    </source>
</evidence>
<protein>
    <submittedName>
        <fullName evidence="1">Uncharacterized protein</fullName>
    </submittedName>
</protein>
<dbReference type="AlphaFoldDB" id="A0A4Y7LFV1"/>
<reference evidence="1 2" key="1">
    <citation type="journal article" date="2018" name="Science">
        <title>The opium poppy genome and morphinan production.</title>
        <authorList>
            <person name="Guo L."/>
            <person name="Winzer T."/>
            <person name="Yang X."/>
            <person name="Li Y."/>
            <person name="Ning Z."/>
            <person name="He Z."/>
            <person name="Teodor R."/>
            <person name="Lu Y."/>
            <person name="Bowser T.A."/>
            <person name="Graham I.A."/>
            <person name="Ye K."/>
        </authorList>
    </citation>
    <scope>NUCLEOTIDE SEQUENCE [LARGE SCALE GENOMIC DNA]</scope>
    <source>
        <strain evidence="2">cv. HN1</strain>
        <tissue evidence="1">Leaves</tissue>
    </source>
</reference>
<sequence length="96" mass="11593">MERNRIGRLDGKLYPQRENRKERTEIARDVLLKKVVIYSHLESDILWLLESDILWLFKDYRHHVGLASHVNSKEFILIAGFLSFRWRSKKYSALFM</sequence>
<evidence type="ECO:0000313" key="2">
    <source>
        <dbReference type="Proteomes" id="UP000316621"/>
    </source>
</evidence>
<gene>
    <name evidence="1" type="ORF">C5167_046305</name>
</gene>
<organism evidence="1 2">
    <name type="scientific">Papaver somniferum</name>
    <name type="common">Opium poppy</name>
    <dbReference type="NCBI Taxonomy" id="3469"/>
    <lineage>
        <taxon>Eukaryota</taxon>
        <taxon>Viridiplantae</taxon>
        <taxon>Streptophyta</taxon>
        <taxon>Embryophyta</taxon>
        <taxon>Tracheophyta</taxon>
        <taxon>Spermatophyta</taxon>
        <taxon>Magnoliopsida</taxon>
        <taxon>Ranunculales</taxon>
        <taxon>Papaveraceae</taxon>
        <taxon>Papaveroideae</taxon>
        <taxon>Papaver</taxon>
    </lineage>
</organism>
<proteinExistence type="predicted"/>
<dbReference type="Proteomes" id="UP000316621">
    <property type="component" value="Chromosome 11"/>
</dbReference>
<accession>A0A4Y7LFV1</accession>
<keyword evidence="2" id="KW-1185">Reference proteome</keyword>